<name>A0AAN6XSC2_9PEZI</name>
<accession>A0AAN6XSC2</accession>
<organism evidence="2 3">
    <name type="scientific">Rhypophila decipiens</name>
    <dbReference type="NCBI Taxonomy" id="261697"/>
    <lineage>
        <taxon>Eukaryota</taxon>
        <taxon>Fungi</taxon>
        <taxon>Dikarya</taxon>
        <taxon>Ascomycota</taxon>
        <taxon>Pezizomycotina</taxon>
        <taxon>Sordariomycetes</taxon>
        <taxon>Sordariomycetidae</taxon>
        <taxon>Sordariales</taxon>
        <taxon>Naviculisporaceae</taxon>
        <taxon>Rhypophila</taxon>
    </lineage>
</organism>
<proteinExistence type="predicted"/>
<feature type="region of interest" description="Disordered" evidence="1">
    <location>
        <begin position="39"/>
        <end position="164"/>
    </location>
</feature>
<dbReference type="AlphaFoldDB" id="A0AAN6XSC2"/>
<feature type="compositionally biased region" description="Acidic residues" evidence="1">
    <location>
        <begin position="134"/>
        <end position="151"/>
    </location>
</feature>
<reference evidence="2" key="1">
    <citation type="journal article" date="2023" name="Mol. Phylogenet. Evol.">
        <title>Genome-scale phylogeny and comparative genomics of the fungal order Sordariales.</title>
        <authorList>
            <person name="Hensen N."/>
            <person name="Bonometti L."/>
            <person name="Westerberg I."/>
            <person name="Brannstrom I.O."/>
            <person name="Guillou S."/>
            <person name="Cros-Aarteil S."/>
            <person name="Calhoun S."/>
            <person name="Haridas S."/>
            <person name="Kuo A."/>
            <person name="Mondo S."/>
            <person name="Pangilinan J."/>
            <person name="Riley R."/>
            <person name="LaButti K."/>
            <person name="Andreopoulos B."/>
            <person name="Lipzen A."/>
            <person name="Chen C."/>
            <person name="Yan M."/>
            <person name="Daum C."/>
            <person name="Ng V."/>
            <person name="Clum A."/>
            <person name="Steindorff A."/>
            <person name="Ohm R.A."/>
            <person name="Martin F."/>
            <person name="Silar P."/>
            <person name="Natvig D.O."/>
            <person name="Lalanne C."/>
            <person name="Gautier V."/>
            <person name="Ament-Velasquez S.L."/>
            <person name="Kruys A."/>
            <person name="Hutchinson M.I."/>
            <person name="Powell A.J."/>
            <person name="Barry K."/>
            <person name="Miller A.N."/>
            <person name="Grigoriev I.V."/>
            <person name="Debuchy R."/>
            <person name="Gladieux P."/>
            <person name="Hiltunen Thoren M."/>
            <person name="Johannesson H."/>
        </authorList>
    </citation>
    <scope>NUCLEOTIDE SEQUENCE</scope>
    <source>
        <strain evidence="2">PSN293</strain>
    </source>
</reference>
<dbReference type="EMBL" id="MU858536">
    <property type="protein sequence ID" value="KAK4206043.1"/>
    <property type="molecule type" value="Genomic_DNA"/>
</dbReference>
<feature type="compositionally biased region" description="Low complexity" evidence="1">
    <location>
        <begin position="94"/>
        <end position="113"/>
    </location>
</feature>
<evidence type="ECO:0008006" key="4">
    <source>
        <dbReference type="Google" id="ProtNLM"/>
    </source>
</evidence>
<evidence type="ECO:0000313" key="2">
    <source>
        <dbReference type="EMBL" id="KAK4206043.1"/>
    </source>
</evidence>
<reference evidence="2" key="2">
    <citation type="submission" date="2023-05" db="EMBL/GenBank/DDBJ databases">
        <authorList>
            <consortium name="Lawrence Berkeley National Laboratory"/>
            <person name="Steindorff A."/>
            <person name="Hensen N."/>
            <person name="Bonometti L."/>
            <person name="Westerberg I."/>
            <person name="Brannstrom I.O."/>
            <person name="Guillou S."/>
            <person name="Cros-Aarteil S."/>
            <person name="Calhoun S."/>
            <person name="Haridas S."/>
            <person name="Kuo A."/>
            <person name="Mondo S."/>
            <person name="Pangilinan J."/>
            <person name="Riley R."/>
            <person name="Labutti K."/>
            <person name="Andreopoulos B."/>
            <person name="Lipzen A."/>
            <person name="Chen C."/>
            <person name="Yanf M."/>
            <person name="Daum C."/>
            <person name="Ng V."/>
            <person name="Clum A."/>
            <person name="Ohm R."/>
            <person name="Martin F."/>
            <person name="Silar P."/>
            <person name="Natvig D."/>
            <person name="Lalanne C."/>
            <person name="Gautier V."/>
            <person name="Ament-Velasquez S.L."/>
            <person name="Kruys A."/>
            <person name="Hutchinson M.I."/>
            <person name="Powell A.J."/>
            <person name="Barry K."/>
            <person name="Miller A.N."/>
            <person name="Grigoriev I.V."/>
            <person name="Debuchy R."/>
            <person name="Gladieux P."/>
            <person name="Thoren M.H."/>
            <person name="Johannesson H."/>
        </authorList>
    </citation>
    <scope>NUCLEOTIDE SEQUENCE</scope>
    <source>
        <strain evidence="2">PSN293</strain>
    </source>
</reference>
<evidence type="ECO:0000313" key="3">
    <source>
        <dbReference type="Proteomes" id="UP001301769"/>
    </source>
</evidence>
<sequence>MANATANNYEDVKFNKPSDWDKWRVAFEKKAEYAGILDYVQPSRRKRKTWPTDPDVPLFDNFQKKQARGRTTGNNNNGDPPEMSGARGSGPSKSANRNTTRRGAATRTQTAGRSRIEQSDHDPDDDHDNTPPERDEDNEDEEEEEEEEEDPAATNTINKTTQFSDLTANGQTDWKIAFELYKVNMSIYNAKVTARTTFSNWVLKSIGPNYQHVTEGHDLPGIYLALREQWLPFRRKINRDLRSEYSSHLDHIKSHERNLSDWTIRWQKLVSDGIKQQIPQISTPSSWYDDLTDALKEIRDGKTWALGELATLEEEILEGIYSHNQVAARMQ</sequence>
<feature type="compositionally biased region" description="Low complexity" evidence="1">
    <location>
        <begin position="69"/>
        <end position="78"/>
    </location>
</feature>
<evidence type="ECO:0000256" key="1">
    <source>
        <dbReference type="SAM" id="MobiDB-lite"/>
    </source>
</evidence>
<gene>
    <name evidence="2" type="ORF">QBC37DRAFT_445203</name>
</gene>
<keyword evidence="3" id="KW-1185">Reference proteome</keyword>
<comment type="caution">
    <text evidence="2">The sequence shown here is derived from an EMBL/GenBank/DDBJ whole genome shotgun (WGS) entry which is preliminary data.</text>
</comment>
<dbReference type="Proteomes" id="UP001301769">
    <property type="component" value="Unassembled WGS sequence"/>
</dbReference>
<protein>
    <recommendedName>
        <fullName evidence="4">Gag protein</fullName>
    </recommendedName>
</protein>
<feature type="compositionally biased region" description="Polar residues" evidence="1">
    <location>
        <begin position="153"/>
        <end position="164"/>
    </location>
</feature>